<evidence type="ECO:0000256" key="13">
    <source>
        <dbReference type="ARBA" id="ARBA00023136"/>
    </source>
</evidence>
<dbReference type="PANTHER" id="PTHR45528:SF1">
    <property type="entry name" value="SENSOR HISTIDINE KINASE CPXA"/>
    <property type="match status" value="1"/>
</dbReference>
<dbReference type="InterPro" id="IPR003594">
    <property type="entry name" value="HATPase_dom"/>
</dbReference>
<dbReference type="InterPro" id="IPR003661">
    <property type="entry name" value="HisK_dim/P_dom"/>
</dbReference>
<keyword evidence="13 14" id="KW-0472">Membrane</keyword>
<evidence type="ECO:0000256" key="7">
    <source>
        <dbReference type="ARBA" id="ARBA00022692"/>
    </source>
</evidence>
<evidence type="ECO:0000256" key="5">
    <source>
        <dbReference type="ARBA" id="ARBA00022553"/>
    </source>
</evidence>
<evidence type="ECO:0000313" key="17">
    <source>
        <dbReference type="EMBL" id="RGR73542.1"/>
    </source>
</evidence>
<dbReference type="FunFam" id="1.10.287.130:FF:000001">
    <property type="entry name" value="Two-component sensor histidine kinase"/>
    <property type="match status" value="1"/>
</dbReference>
<evidence type="ECO:0000256" key="1">
    <source>
        <dbReference type="ARBA" id="ARBA00000085"/>
    </source>
</evidence>
<dbReference type="EMBL" id="QRUP01000011">
    <property type="protein sequence ID" value="RGR73542.1"/>
    <property type="molecule type" value="Genomic_DNA"/>
</dbReference>
<reference evidence="17 18" key="1">
    <citation type="submission" date="2018-08" db="EMBL/GenBank/DDBJ databases">
        <title>A genome reference for cultivated species of the human gut microbiota.</title>
        <authorList>
            <person name="Zou Y."/>
            <person name="Xue W."/>
            <person name="Luo G."/>
        </authorList>
    </citation>
    <scope>NUCLEOTIDE SEQUENCE [LARGE SCALE GENOMIC DNA]</scope>
    <source>
        <strain evidence="17 18">AF24-29</strain>
    </source>
</reference>
<keyword evidence="18" id="KW-1185">Reference proteome</keyword>
<dbReference type="Gene3D" id="3.30.565.10">
    <property type="entry name" value="Histidine kinase-like ATPase, C-terminal domain"/>
    <property type="match status" value="1"/>
</dbReference>
<evidence type="ECO:0000256" key="4">
    <source>
        <dbReference type="ARBA" id="ARBA00022475"/>
    </source>
</evidence>
<protein>
    <recommendedName>
        <fullName evidence="3">histidine kinase</fullName>
        <ecNumber evidence="3">2.7.13.3</ecNumber>
    </recommendedName>
</protein>
<keyword evidence="12" id="KW-0902">Two-component regulatory system</keyword>
<evidence type="ECO:0000256" key="6">
    <source>
        <dbReference type="ARBA" id="ARBA00022679"/>
    </source>
</evidence>
<name>A0A412FZD3_9FIRM</name>
<dbReference type="PANTHER" id="PTHR45528">
    <property type="entry name" value="SENSOR HISTIDINE KINASE CPXA"/>
    <property type="match status" value="1"/>
</dbReference>
<dbReference type="SMART" id="SM00387">
    <property type="entry name" value="HATPase_c"/>
    <property type="match status" value="1"/>
</dbReference>
<dbReference type="AlphaFoldDB" id="A0A412FZD3"/>
<dbReference type="Pfam" id="PF02518">
    <property type="entry name" value="HATPase_c"/>
    <property type="match status" value="1"/>
</dbReference>
<keyword evidence="4" id="KW-1003">Cell membrane</keyword>
<evidence type="ECO:0000313" key="18">
    <source>
        <dbReference type="Proteomes" id="UP000284178"/>
    </source>
</evidence>
<keyword evidence="10" id="KW-0067">ATP-binding</keyword>
<dbReference type="GO" id="GO:0000155">
    <property type="term" value="F:phosphorelay sensor kinase activity"/>
    <property type="evidence" value="ECO:0007669"/>
    <property type="project" value="InterPro"/>
</dbReference>
<dbReference type="Pfam" id="PF00512">
    <property type="entry name" value="HisKA"/>
    <property type="match status" value="1"/>
</dbReference>
<keyword evidence="8" id="KW-0547">Nucleotide-binding</keyword>
<dbReference type="PRINTS" id="PR00344">
    <property type="entry name" value="BCTRLSENSOR"/>
</dbReference>
<feature type="domain" description="HAMP" evidence="16">
    <location>
        <begin position="202"/>
        <end position="254"/>
    </location>
</feature>
<dbReference type="GeneID" id="83015725"/>
<sequence length="477" mass="53763">MKKKSILTHILLHAVLSLLLVIPLTCVIFRTLARDFAYKEAEQNLTLLQKNVLPLMHTYFSSEQEHQSPESVRLFLLQLSELTKKTENKAEILVLSQDMNVIFPHTETAAASVDPLAALIVDYIEEQTTEFSTMTARLTNSGSQYLIQIYRIPYRGKQLKYLITYCSTESIDQWVNTAVSLVLAVSSFIGLLMIFIFYLCARGITQPLAQLAKTSAWIGEGHFQTLDSPFSIKELELLRLSMNQMSEQLRQNELQQQHFFQNVSHDLRTPLMSISGYAQGIEQGVFKDPIPAASTILEESSRLSELVNQLLILSRIENISQTQKKKEPLALAPCLQSYIDRYQCLARRHDLTLTVLPFPQNLLVFGNKELLLQVVDNLLSNALRYARREIILRIDLKNENVLLQVLDDGDGISGQDLPHLFDRCYKGKGGNFGIGLTIAKTASERMQGSLTADNRPEGGAIFTLTLKQAQCSSPQKT</sequence>
<keyword evidence="11 14" id="KW-1133">Transmembrane helix</keyword>
<proteinExistence type="predicted"/>
<dbReference type="InterPro" id="IPR004358">
    <property type="entry name" value="Sig_transdc_His_kin-like_C"/>
</dbReference>
<evidence type="ECO:0000256" key="8">
    <source>
        <dbReference type="ARBA" id="ARBA00022741"/>
    </source>
</evidence>
<gene>
    <name evidence="17" type="ORF">DWY25_09960</name>
</gene>
<dbReference type="CDD" id="cd00075">
    <property type="entry name" value="HATPase"/>
    <property type="match status" value="1"/>
</dbReference>
<dbReference type="InterPro" id="IPR050398">
    <property type="entry name" value="HssS/ArlS-like"/>
</dbReference>
<comment type="caution">
    <text evidence="17">The sequence shown here is derived from an EMBL/GenBank/DDBJ whole genome shotgun (WGS) entry which is preliminary data.</text>
</comment>
<dbReference type="GO" id="GO:0005524">
    <property type="term" value="F:ATP binding"/>
    <property type="evidence" value="ECO:0007669"/>
    <property type="project" value="UniProtKB-KW"/>
</dbReference>
<dbReference type="PROSITE" id="PS50885">
    <property type="entry name" value="HAMP"/>
    <property type="match status" value="1"/>
</dbReference>
<dbReference type="SUPFAM" id="SSF55874">
    <property type="entry name" value="ATPase domain of HSP90 chaperone/DNA topoisomerase II/histidine kinase"/>
    <property type="match status" value="1"/>
</dbReference>
<dbReference type="InterPro" id="IPR036890">
    <property type="entry name" value="HATPase_C_sf"/>
</dbReference>
<keyword evidence="5" id="KW-0597">Phosphoprotein</keyword>
<evidence type="ECO:0000256" key="14">
    <source>
        <dbReference type="SAM" id="Phobius"/>
    </source>
</evidence>
<evidence type="ECO:0000256" key="2">
    <source>
        <dbReference type="ARBA" id="ARBA00004651"/>
    </source>
</evidence>
<dbReference type="InterPro" id="IPR036097">
    <property type="entry name" value="HisK_dim/P_sf"/>
</dbReference>
<comment type="subcellular location">
    <subcellularLocation>
        <location evidence="2">Cell membrane</location>
        <topology evidence="2">Multi-pass membrane protein</topology>
    </subcellularLocation>
</comment>
<keyword evidence="7 14" id="KW-0812">Transmembrane</keyword>
<dbReference type="InterPro" id="IPR003660">
    <property type="entry name" value="HAMP_dom"/>
</dbReference>
<dbReference type="Proteomes" id="UP000284178">
    <property type="component" value="Unassembled WGS sequence"/>
</dbReference>
<dbReference type="SMART" id="SM00388">
    <property type="entry name" value="HisKA"/>
    <property type="match status" value="1"/>
</dbReference>
<accession>A0A412FZD3</accession>
<dbReference type="EC" id="2.7.13.3" evidence="3"/>
<keyword evidence="9 17" id="KW-0418">Kinase</keyword>
<dbReference type="Gene3D" id="6.10.340.10">
    <property type="match status" value="1"/>
</dbReference>
<feature type="transmembrane region" description="Helical" evidence="14">
    <location>
        <begin position="174"/>
        <end position="201"/>
    </location>
</feature>
<dbReference type="Gene3D" id="1.10.287.130">
    <property type="match status" value="1"/>
</dbReference>
<evidence type="ECO:0000256" key="12">
    <source>
        <dbReference type="ARBA" id="ARBA00023012"/>
    </source>
</evidence>
<organism evidence="17 18">
    <name type="scientific">Holdemania filiformis</name>
    <dbReference type="NCBI Taxonomy" id="61171"/>
    <lineage>
        <taxon>Bacteria</taxon>
        <taxon>Bacillati</taxon>
        <taxon>Bacillota</taxon>
        <taxon>Erysipelotrichia</taxon>
        <taxon>Erysipelotrichales</taxon>
        <taxon>Erysipelotrichaceae</taxon>
        <taxon>Holdemania</taxon>
    </lineage>
</organism>
<dbReference type="CDD" id="cd00082">
    <property type="entry name" value="HisKA"/>
    <property type="match status" value="1"/>
</dbReference>
<keyword evidence="6" id="KW-0808">Transferase</keyword>
<dbReference type="RefSeq" id="WP_117895107.1">
    <property type="nucleotide sequence ID" value="NZ_CABJCV010000011.1"/>
</dbReference>
<dbReference type="GO" id="GO:0005886">
    <property type="term" value="C:plasma membrane"/>
    <property type="evidence" value="ECO:0007669"/>
    <property type="project" value="UniProtKB-SubCell"/>
</dbReference>
<evidence type="ECO:0000259" key="15">
    <source>
        <dbReference type="PROSITE" id="PS50109"/>
    </source>
</evidence>
<evidence type="ECO:0000256" key="10">
    <source>
        <dbReference type="ARBA" id="ARBA00022840"/>
    </source>
</evidence>
<dbReference type="SUPFAM" id="SSF47384">
    <property type="entry name" value="Homodimeric domain of signal transducing histidine kinase"/>
    <property type="match status" value="1"/>
</dbReference>
<evidence type="ECO:0000256" key="9">
    <source>
        <dbReference type="ARBA" id="ARBA00022777"/>
    </source>
</evidence>
<evidence type="ECO:0000256" key="11">
    <source>
        <dbReference type="ARBA" id="ARBA00022989"/>
    </source>
</evidence>
<comment type="catalytic activity">
    <reaction evidence="1">
        <text>ATP + protein L-histidine = ADP + protein N-phospho-L-histidine.</text>
        <dbReference type="EC" id="2.7.13.3"/>
    </reaction>
</comment>
<feature type="domain" description="Histidine kinase" evidence="15">
    <location>
        <begin position="262"/>
        <end position="470"/>
    </location>
</feature>
<dbReference type="PROSITE" id="PS50109">
    <property type="entry name" value="HIS_KIN"/>
    <property type="match status" value="1"/>
</dbReference>
<dbReference type="InterPro" id="IPR005467">
    <property type="entry name" value="His_kinase_dom"/>
</dbReference>
<evidence type="ECO:0000256" key="3">
    <source>
        <dbReference type="ARBA" id="ARBA00012438"/>
    </source>
</evidence>
<evidence type="ECO:0000259" key="16">
    <source>
        <dbReference type="PROSITE" id="PS50885"/>
    </source>
</evidence>